<sequence>FAQQAVTFLCLNSNGVSTKYNEPPVNQGCSQYLISLLCRQDYPSCWNGKNVDLKDPKSHVAFPSTGQDNGTCDDLNYL</sequence>
<evidence type="ECO:0000259" key="1">
    <source>
        <dbReference type="Pfam" id="PF09362"/>
    </source>
</evidence>
<dbReference type="EMBL" id="JAUEPR010000072">
    <property type="protein sequence ID" value="KAK0467678.1"/>
    <property type="molecule type" value="Genomic_DNA"/>
</dbReference>
<dbReference type="AlphaFoldDB" id="A0AA39NLI4"/>
<dbReference type="Proteomes" id="UP001175227">
    <property type="component" value="Unassembled WGS sequence"/>
</dbReference>
<feature type="non-terminal residue" evidence="2">
    <location>
        <position position="78"/>
    </location>
</feature>
<keyword evidence="3" id="KW-1185">Reference proteome</keyword>
<protein>
    <recommendedName>
        <fullName evidence="1">DUF1996 domain-containing protein</fullName>
    </recommendedName>
</protein>
<accession>A0AA39NLI4</accession>
<proteinExistence type="predicted"/>
<dbReference type="Pfam" id="PF09362">
    <property type="entry name" value="DUF1996"/>
    <property type="match status" value="1"/>
</dbReference>
<evidence type="ECO:0000313" key="2">
    <source>
        <dbReference type="EMBL" id="KAK0467678.1"/>
    </source>
</evidence>
<comment type="caution">
    <text evidence="2">The sequence shown here is derived from an EMBL/GenBank/DDBJ whole genome shotgun (WGS) entry which is preliminary data.</text>
</comment>
<feature type="domain" description="DUF1996" evidence="1">
    <location>
        <begin position="2"/>
        <end position="74"/>
    </location>
</feature>
<evidence type="ECO:0000313" key="3">
    <source>
        <dbReference type="Proteomes" id="UP001175227"/>
    </source>
</evidence>
<gene>
    <name evidence="2" type="ORF">IW261DRAFT_1346109</name>
</gene>
<reference evidence="2" key="1">
    <citation type="submission" date="2023-06" db="EMBL/GenBank/DDBJ databases">
        <authorList>
            <consortium name="Lawrence Berkeley National Laboratory"/>
            <person name="Ahrendt S."/>
            <person name="Sahu N."/>
            <person name="Indic B."/>
            <person name="Wong-Bajracharya J."/>
            <person name="Merenyi Z."/>
            <person name="Ke H.-M."/>
            <person name="Monk M."/>
            <person name="Kocsube S."/>
            <person name="Drula E."/>
            <person name="Lipzen A."/>
            <person name="Balint B."/>
            <person name="Henrissat B."/>
            <person name="Andreopoulos B."/>
            <person name="Martin F.M."/>
            <person name="Harder C.B."/>
            <person name="Rigling D."/>
            <person name="Ford K.L."/>
            <person name="Foster G.D."/>
            <person name="Pangilinan J."/>
            <person name="Papanicolaou A."/>
            <person name="Barry K."/>
            <person name="LaButti K."/>
            <person name="Viragh M."/>
            <person name="Koriabine M."/>
            <person name="Yan M."/>
            <person name="Riley R."/>
            <person name="Champramary S."/>
            <person name="Plett K.L."/>
            <person name="Tsai I.J."/>
            <person name="Slot J."/>
            <person name="Sipos G."/>
            <person name="Plett J."/>
            <person name="Nagy L.G."/>
            <person name="Grigoriev I.V."/>
        </authorList>
    </citation>
    <scope>NUCLEOTIDE SEQUENCE</scope>
    <source>
        <strain evidence="2">ICMP 16352</strain>
    </source>
</reference>
<dbReference type="InterPro" id="IPR018535">
    <property type="entry name" value="DUF1996"/>
</dbReference>
<name>A0AA39NLI4_9AGAR</name>
<organism evidence="2 3">
    <name type="scientific">Armillaria novae-zelandiae</name>
    <dbReference type="NCBI Taxonomy" id="153914"/>
    <lineage>
        <taxon>Eukaryota</taxon>
        <taxon>Fungi</taxon>
        <taxon>Dikarya</taxon>
        <taxon>Basidiomycota</taxon>
        <taxon>Agaricomycotina</taxon>
        <taxon>Agaricomycetes</taxon>
        <taxon>Agaricomycetidae</taxon>
        <taxon>Agaricales</taxon>
        <taxon>Marasmiineae</taxon>
        <taxon>Physalacriaceae</taxon>
        <taxon>Armillaria</taxon>
    </lineage>
</organism>